<organism evidence="1 2">
    <name type="scientific">Nocardioides fonticola</name>
    <dbReference type="NCBI Taxonomy" id="450363"/>
    <lineage>
        <taxon>Bacteria</taxon>
        <taxon>Bacillati</taxon>
        <taxon>Actinomycetota</taxon>
        <taxon>Actinomycetes</taxon>
        <taxon>Propionibacteriales</taxon>
        <taxon>Nocardioidaceae</taxon>
        <taxon>Nocardioides</taxon>
    </lineage>
</organism>
<sequence length="154" mass="16808">MPRALVTGMSGAGKSTLLAELARRGHRTIDTDHDGWTTPDGRWDEARMTALLAEADHVIVSGTVENQGSFYDRFAAVVLLSAPLEVLLEPVAHRSTNPYGRTPADRAEITRYHAEVEPLLRRGASLELDGRRPVADLADAVEQALRTAGTDRPR</sequence>
<accession>A0ABP7XH73</accession>
<evidence type="ECO:0000313" key="2">
    <source>
        <dbReference type="Proteomes" id="UP001501495"/>
    </source>
</evidence>
<gene>
    <name evidence="1" type="ORF">GCM10022215_16490</name>
</gene>
<protein>
    <submittedName>
        <fullName evidence="1">AAA family ATPase</fullName>
    </submittedName>
</protein>
<reference evidence="2" key="1">
    <citation type="journal article" date="2019" name="Int. J. Syst. Evol. Microbiol.">
        <title>The Global Catalogue of Microorganisms (GCM) 10K type strain sequencing project: providing services to taxonomists for standard genome sequencing and annotation.</title>
        <authorList>
            <consortium name="The Broad Institute Genomics Platform"/>
            <consortium name="The Broad Institute Genome Sequencing Center for Infectious Disease"/>
            <person name="Wu L."/>
            <person name="Ma J."/>
        </authorList>
    </citation>
    <scope>NUCLEOTIDE SEQUENCE [LARGE SCALE GENOMIC DNA]</scope>
    <source>
        <strain evidence="2">JCM 16703</strain>
    </source>
</reference>
<dbReference type="RefSeq" id="WP_344732837.1">
    <property type="nucleotide sequence ID" value="NZ_BAAAZH010000012.1"/>
</dbReference>
<proteinExistence type="predicted"/>
<name>A0ABP7XH73_9ACTN</name>
<dbReference type="Pfam" id="PF13238">
    <property type="entry name" value="AAA_18"/>
    <property type="match status" value="1"/>
</dbReference>
<dbReference type="Proteomes" id="UP001501495">
    <property type="component" value="Unassembled WGS sequence"/>
</dbReference>
<dbReference type="SUPFAM" id="SSF52540">
    <property type="entry name" value="P-loop containing nucleoside triphosphate hydrolases"/>
    <property type="match status" value="1"/>
</dbReference>
<dbReference type="InterPro" id="IPR027417">
    <property type="entry name" value="P-loop_NTPase"/>
</dbReference>
<dbReference type="Gene3D" id="3.40.50.300">
    <property type="entry name" value="P-loop containing nucleotide triphosphate hydrolases"/>
    <property type="match status" value="1"/>
</dbReference>
<dbReference type="EMBL" id="BAAAZH010000012">
    <property type="protein sequence ID" value="GAA4116665.1"/>
    <property type="molecule type" value="Genomic_DNA"/>
</dbReference>
<keyword evidence="2" id="KW-1185">Reference proteome</keyword>
<comment type="caution">
    <text evidence="1">The sequence shown here is derived from an EMBL/GenBank/DDBJ whole genome shotgun (WGS) entry which is preliminary data.</text>
</comment>
<evidence type="ECO:0000313" key="1">
    <source>
        <dbReference type="EMBL" id="GAA4116665.1"/>
    </source>
</evidence>